<dbReference type="Proteomes" id="UP001500459">
    <property type="component" value="Unassembled WGS sequence"/>
</dbReference>
<sequence length="697" mass="76451">MKKILFTGFVIFCISSAKAQSYLGYLTDNYSGVNSVIFNPANIVDSRFKTDINLFGVSAITGNDYYGLKLGDLFDDNFDIEDDANKSPKEKNNVFGNIDVLGPSFMFNINDKNSIAVFTRGRVFYNINEVNGTTLENITNDFDENEDFVVNEGDFYATANAWAEVGVSYARVIMDKEQHFLKGGISLKYLQGLGNVYSEGNNVNIDFDADGSALPTGGTTGSIDTTGEVSYGYSNNLEEDTDDFEVVSGATGIGADIGFVYEWRPDYKEHTLTDSKGQSYPLKDVNKYKLKFGLSITDLGSINYDDGTEETYDINNTISEEQFENEDDFQDVLESFYTLTAAGNTTKAVLPTALHLNADWNINHKFYVNLNTDLSLISKSKVNASRIANVVSLTPRFESKWFSFYSPISVVQYSGFQWGAGLRAGPLYIGSGSIVSLLISDNSKAADIYAGLKIPIYQSRPKDKDGDGVLDKIDDCPEIKGPEENNGCPWKDSDGDTVLDKDDTCPEEFGEVTNAGCPWADTDGDTILDKDDNCPEEFGFLENGGCPWKDSDGDSVLDKDDNCPDVAGTVANNGCPEVTEEIQKTLNDYAKTILFNSGKSSIKEESFIVLGDIVGILKEYPNAKFTVEGHTDSAGSNSLNQRLSDARANAVKTYLIDNGVDQFRLSAIGYGEDRPIASNKTKAGRASNRRVEINLVK</sequence>
<keyword evidence="2 6" id="KW-0732">Signal</keyword>
<evidence type="ECO:0000259" key="7">
    <source>
        <dbReference type="PROSITE" id="PS51123"/>
    </source>
</evidence>
<dbReference type="InterPro" id="IPR006665">
    <property type="entry name" value="OmpA-like"/>
</dbReference>
<evidence type="ECO:0000256" key="4">
    <source>
        <dbReference type="ARBA" id="ARBA00023237"/>
    </source>
</evidence>
<keyword evidence="3 5" id="KW-0472">Membrane</keyword>
<proteinExistence type="predicted"/>
<dbReference type="PANTHER" id="PTHR30329:SF21">
    <property type="entry name" value="LIPOPROTEIN YIAD-RELATED"/>
    <property type="match status" value="1"/>
</dbReference>
<dbReference type="Pfam" id="PF02412">
    <property type="entry name" value="TSP_3"/>
    <property type="match status" value="2"/>
</dbReference>
<feature type="signal peptide" evidence="6">
    <location>
        <begin position="1"/>
        <end position="19"/>
    </location>
</feature>
<dbReference type="SUPFAM" id="SSF103647">
    <property type="entry name" value="TSP type-3 repeat"/>
    <property type="match status" value="1"/>
</dbReference>
<comment type="caution">
    <text evidence="8">The sequence shown here is derived from an EMBL/GenBank/DDBJ whole genome shotgun (WGS) entry which is preliminary data.</text>
</comment>
<evidence type="ECO:0000256" key="1">
    <source>
        <dbReference type="ARBA" id="ARBA00004442"/>
    </source>
</evidence>
<dbReference type="Pfam" id="PF00691">
    <property type="entry name" value="OmpA"/>
    <property type="match status" value="1"/>
</dbReference>
<evidence type="ECO:0000313" key="9">
    <source>
        <dbReference type="Proteomes" id="UP001500459"/>
    </source>
</evidence>
<dbReference type="InterPro" id="IPR036737">
    <property type="entry name" value="OmpA-like_sf"/>
</dbReference>
<dbReference type="RefSeq" id="WP_344930275.1">
    <property type="nucleotide sequence ID" value="NZ_BAABCW010000024.1"/>
</dbReference>
<dbReference type="PRINTS" id="PR01021">
    <property type="entry name" value="OMPADOMAIN"/>
</dbReference>
<feature type="domain" description="OmpA-like" evidence="7">
    <location>
        <begin position="582"/>
        <end position="697"/>
    </location>
</feature>
<dbReference type="InterPro" id="IPR050330">
    <property type="entry name" value="Bact_OuterMem_StrucFunc"/>
</dbReference>
<keyword evidence="4" id="KW-0998">Cell outer membrane</keyword>
<evidence type="ECO:0000313" key="8">
    <source>
        <dbReference type="EMBL" id="GAA3520689.1"/>
    </source>
</evidence>
<keyword evidence="9" id="KW-1185">Reference proteome</keyword>
<dbReference type="SUPFAM" id="SSF103088">
    <property type="entry name" value="OmpA-like"/>
    <property type="match status" value="1"/>
</dbReference>
<dbReference type="Pfam" id="PF18990">
    <property type="entry name" value="DUF5723"/>
    <property type="match status" value="1"/>
</dbReference>
<reference evidence="9" key="1">
    <citation type="journal article" date="2019" name="Int. J. Syst. Evol. Microbiol.">
        <title>The Global Catalogue of Microorganisms (GCM) 10K type strain sequencing project: providing services to taxonomists for standard genome sequencing and annotation.</title>
        <authorList>
            <consortium name="The Broad Institute Genomics Platform"/>
            <consortium name="The Broad Institute Genome Sequencing Center for Infectious Disease"/>
            <person name="Wu L."/>
            <person name="Ma J."/>
        </authorList>
    </citation>
    <scope>NUCLEOTIDE SEQUENCE [LARGE SCALE GENOMIC DNA]</scope>
    <source>
        <strain evidence="9">JCM 17106</strain>
    </source>
</reference>
<dbReference type="InterPro" id="IPR006664">
    <property type="entry name" value="OMP_bac"/>
</dbReference>
<dbReference type="InterPro" id="IPR003367">
    <property type="entry name" value="Thrombospondin_3-like_rpt"/>
</dbReference>
<organism evidence="8 9">
    <name type="scientific">Aquimarina addita</name>
    <dbReference type="NCBI Taxonomy" id="870485"/>
    <lineage>
        <taxon>Bacteria</taxon>
        <taxon>Pseudomonadati</taxon>
        <taxon>Bacteroidota</taxon>
        <taxon>Flavobacteriia</taxon>
        <taxon>Flavobacteriales</taxon>
        <taxon>Flavobacteriaceae</taxon>
        <taxon>Aquimarina</taxon>
    </lineage>
</organism>
<evidence type="ECO:0000256" key="6">
    <source>
        <dbReference type="SAM" id="SignalP"/>
    </source>
</evidence>
<dbReference type="CDD" id="cd07185">
    <property type="entry name" value="OmpA_C-like"/>
    <property type="match status" value="1"/>
</dbReference>
<dbReference type="Gene3D" id="4.10.1080.10">
    <property type="entry name" value="TSP type-3 repeat"/>
    <property type="match status" value="1"/>
</dbReference>
<protein>
    <submittedName>
        <fullName evidence="8">DUF5723 family protein</fullName>
    </submittedName>
</protein>
<comment type="subcellular location">
    <subcellularLocation>
        <location evidence="1">Cell outer membrane</location>
    </subcellularLocation>
</comment>
<dbReference type="PANTHER" id="PTHR30329">
    <property type="entry name" value="STATOR ELEMENT OF FLAGELLAR MOTOR COMPLEX"/>
    <property type="match status" value="1"/>
</dbReference>
<dbReference type="PROSITE" id="PS51123">
    <property type="entry name" value="OMPA_2"/>
    <property type="match status" value="1"/>
</dbReference>
<name>A0ABP6UVK7_9FLAO</name>
<dbReference type="EMBL" id="BAABCW010000024">
    <property type="protein sequence ID" value="GAA3520689.1"/>
    <property type="molecule type" value="Genomic_DNA"/>
</dbReference>
<evidence type="ECO:0000256" key="5">
    <source>
        <dbReference type="PROSITE-ProRule" id="PRU00473"/>
    </source>
</evidence>
<dbReference type="InterPro" id="IPR043781">
    <property type="entry name" value="DUF5723"/>
</dbReference>
<dbReference type="Gene3D" id="3.30.1330.60">
    <property type="entry name" value="OmpA-like domain"/>
    <property type="match status" value="1"/>
</dbReference>
<gene>
    <name evidence="8" type="ORF">GCM10022393_38670</name>
</gene>
<evidence type="ECO:0000256" key="3">
    <source>
        <dbReference type="ARBA" id="ARBA00023136"/>
    </source>
</evidence>
<accession>A0ABP6UVK7</accession>
<dbReference type="InterPro" id="IPR028974">
    <property type="entry name" value="TSP_type-3_rpt"/>
</dbReference>
<feature type="chain" id="PRO_5046965140" evidence="6">
    <location>
        <begin position="20"/>
        <end position="697"/>
    </location>
</feature>
<evidence type="ECO:0000256" key="2">
    <source>
        <dbReference type="ARBA" id="ARBA00022729"/>
    </source>
</evidence>